<dbReference type="Pfam" id="PF26360">
    <property type="entry name" value="MIB_M1"/>
    <property type="match status" value="1"/>
</dbReference>
<feature type="compositionally biased region" description="Basic and acidic residues" evidence="1">
    <location>
        <begin position="89"/>
        <end position="105"/>
    </location>
</feature>
<dbReference type="InterPro" id="IPR030942">
    <property type="entry name" value="Mycoplas_M_dom"/>
</dbReference>
<keyword evidence="2" id="KW-0812">Transmembrane</keyword>
<feature type="region of interest" description="Disordered" evidence="1">
    <location>
        <begin position="52"/>
        <end position="143"/>
    </location>
</feature>
<dbReference type="InterPro" id="IPR058860">
    <property type="entry name" value="MIB_M2"/>
</dbReference>
<dbReference type="EMBL" id="MAGQ01000008">
    <property type="protein sequence ID" value="OBU78513.1"/>
    <property type="molecule type" value="Genomic_DNA"/>
</dbReference>
<reference evidence="6 7" key="1">
    <citation type="submission" date="2016-06" db="EMBL/GenBank/DDBJ databases">
        <authorList>
            <person name="Ricketts C."/>
            <person name="Pickler L."/>
            <person name="Maurer J."/>
            <person name="Ayyampalayam S."/>
            <person name="Garcia M."/>
            <person name="Ferguson-Noel N.M."/>
        </authorList>
    </citation>
    <scope>NUCLEOTIDE SEQUENCE [LARGE SCALE GENOMIC DNA]</scope>
    <source>
        <strain evidence="6 7">K6356</strain>
    </source>
</reference>
<dbReference type="AlphaFoldDB" id="A0AB36DTJ5"/>
<keyword evidence="2" id="KW-1133">Transmembrane helix</keyword>
<accession>A0AB36DTJ5</accession>
<feature type="compositionally biased region" description="Basic and acidic residues" evidence="1">
    <location>
        <begin position="131"/>
        <end position="143"/>
    </location>
</feature>
<comment type="caution">
    <text evidence="6">The sequence shown here is derived from an EMBL/GenBank/DDBJ whole genome shotgun (WGS) entry which is preliminary data.</text>
</comment>
<evidence type="ECO:0000313" key="7">
    <source>
        <dbReference type="Proteomes" id="UP000092188"/>
    </source>
</evidence>
<evidence type="ECO:0000256" key="1">
    <source>
        <dbReference type="SAM" id="MobiDB-lite"/>
    </source>
</evidence>
<evidence type="ECO:0008006" key="8">
    <source>
        <dbReference type="Google" id="ProtNLM"/>
    </source>
</evidence>
<protein>
    <recommendedName>
        <fullName evidence="8">Immunoglobulin-blocking virulence protein</fullName>
    </recommendedName>
</protein>
<feature type="chain" id="PRO_5044341987" description="Immunoglobulin-blocking virulence protein" evidence="3">
    <location>
        <begin position="23"/>
        <end position="674"/>
    </location>
</feature>
<evidence type="ECO:0000259" key="5">
    <source>
        <dbReference type="Pfam" id="PF26364"/>
    </source>
</evidence>
<gene>
    <name evidence="6" type="ORF">BAY36_02305</name>
</gene>
<keyword evidence="3" id="KW-0732">Signal</keyword>
<dbReference type="NCBIfam" id="TIGR04524">
    <property type="entry name" value="mycoplas_M_dom"/>
    <property type="match status" value="1"/>
</dbReference>
<evidence type="ECO:0000256" key="2">
    <source>
        <dbReference type="SAM" id="Phobius"/>
    </source>
</evidence>
<organism evidence="6 7">
    <name type="scientific">Mycoplasmoides gallisepticum</name>
    <name type="common">Mycoplasma gallisepticum</name>
    <dbReference type="NCBI Taxonomy" id="2096"/>
    <lineage>
        <taxon>Bacteria</taxon>
        <taxon>Bacillati</taxon>
        <taxon>Mycoplasmatota</taxon>
        <taxon>Mycoplasmoidales</taxon>
        <taxon>Mycoplasmoidaceae</taxon>
        <taxon>Mycoplasmoides</taxon>
    </lineage>
</organism>
<dbReference type="NCBIfam" id="TIGR04526">
    <property type="entry name" value="predic_Ig_block"/>
    <property type="match status" value="1"/>
</dbReference>
<feature type="domain" description="IgG-blocking virulence" evidence="4">
    <location>
        <begin position="277"/>
        <end position="467"/>
    </location>
</feature>
<dbReference type="Pfam" id="PF26364">
    <property type="entry name" value="MIB_M2"/>
    <property type="match status" value="1"/>
</dbReference>
<evidence type="ECO:0000256" key="3">
    <source>
        <dbReference type="SAM" id="SignalP"/>
    </source>
</evidence>
<dbReference type="RefSeq" id="WP_065165487.1">
    <property type="nucleotide sequence ID" value="NZ_CP044225.1"/>
</dbReference>
<keyword evidence="2" id="KW-0472">Membrane</keyword>
<proteinExistence type="predicted"/>
<name>A0AB36DTJ5_MYCGL</name>
<feature type="transmembrane region" description="Helical" evidence="2">
    <location>
        <begin position="12"/>
        <end position="32"/>
    </location>
</feature>
<feature type="compositionally biased region" description="Low complexity" evidence="1">
    <location>
        <begin position="53"/>
        <end position="66"/>
    </location>
</feature>
<feature type="signal peptide" evidence="3">
    <location>
        <begin position="1"/>
        <end position="22"/>
    </location>
</feature>
<dbReference type="Proteomes" id="UP000092188">
    <property type="component" value="Unassembled WGS sequence"/>
</dbReference>
<feature type="domain" description="Mycoplasma immunoglobulin binding protein M2" evidence="5">
    <location>
        <begin position="486"/>
        <end position="647"/>
    </location>
</feature>
<evidence type="ECO:0000313" key="6">
    <source>
        <dbReference type="EMBL" id="OBU78513.1"/>
    </source>
</evidence>
<dbReference type="InterPro" id="IPR030941">
    <property type="entry name" value="Predic_Ig_block"/>
</dbReference>
<evidence type="ECO:0000259" key="4">
    <source>
        <dbReference type="Pfam" id="PF26360"/>
    </source>
</evidence>
<sequence length="674" mass="76120">MISSKKRKIIKLIALSTGSVTLGVASTLGIVYSTQQKESQASLFQRSNKVSLNTNASNANDSQNSNRDFNLENAPEKPESKPVVVVNPPEKKPEPTPPEPKKPTIEDMLPQSSEGFVDINNLPDLDFSTLKPKENPGGKLTKEQTETIKTAVSTLVNLTKDLPKQFTDEQIRQINDAIYEIRKLGAATKNEGKKDWTVLLQNLYNNDGRTTSEKSKAIGFQIINDAYNLPKEFKDMWANIERDLDEFLAKGMVPNIQWGYTGNSWTFIDHSDNVVRNRMISDHQNRYFAYDSEYKRNSKVIRDLDYEGFKKQDATNSFIEYGAGSNNGITVLQYTPEGEFAKSKVKGNRLIAVLDASNVAGYNNFLNFLKKTEQAGQKLDGIVIRNMGLIDKYQDFSKILAQMPDSIQKLTLFFEARDTSSLIGLKDKKIQELDLYNSSNTVADDWGINPYVLRGVKNITFDYNHESITTSTVQPNNKNMPGSIVFNTLKFDKGMTLDQINEGLRIALKDRYGERIFQGAFGDGSWPTYLDFSNLPEIKSLQDMNFYGRVFKKLTLYNNSNIFTVDSKTLHQQQWSALLIKGPDRPKLMFVSPQKVDTLYIQGNAMDLGNNWGPELYGLIESGKYVFQKVYVDNETMANTLNSSQAFTTFGKRAIVKPRNFDTNGVNSENISFE</sequence>